<evidence type="ECO:0000256" key="7">
    <source>
        <dbReference type="ARBA" id="ARBA00023239"/>
    </source>
</evidence>
<evidence type="ECO:0000313" key="14">
    <source>
        <dbReference type="Proteomes" id="UP000063429"/>
    </source>
</evidence>
<evidence type="ECO:0000256" key="3">
    <source>
        <dbReference type="ARBA" id="ARBA00022723"/>
    </source>
</evidence>
<sequence>MSLNATLASVTRRIAERSRPYRTAYLARLDAARHEGVQRGALSCTNLAHGFAAFPANDKLKLKQDRAPSVAIVSSYNDMLSAHQPFERYPQIIRDAVREDGGVAQFAGGVPAMCDGITQGQTGMELSLFSRDAIAMGTAVALSHNMFDAALYLGVCDKIVPGLLIGALHFGHIPAVFVPAGPMTSGMTNSEKVKIRQLYTEGKIGRAELLEAESKSYHDAGTCTFYGTANSNQMLMEAMGLHLPGSAFITPNTPMRDALTAAAAKQALKITAQGQQYTPVGRLVDEKSIVNAIVALLATGGSTNHTLHLVAIAKAAGLVIDWDDFSKLSSVVPLVTRIYPNGTADVNHFHAAGGTGFVLRELIDAGLMHDDVMTILGQGLRAHATEPLFDEAGKVTWKATPKDSGDDTVLRPAANPFSADGGLKLLQGNLGRSVIKVSAVKHEHRAVQAPAIVFHSQEAFMKAFKAGELDKDFVAVLTFQGPRANGMPELHALTPALGILQDKGRHVALVTDGRMSGASGKVPAAIHVTPEVLAGGPLGFVRTGDMIRLDAEAGILEALVSEAEWASRTSETADLSGNQTGMGRELFSVFRASVSAAEEGGTSFGLPPVLENEKATV</sequence>
<proteinExistence type="inferred from homology"/>
<evidence type="ECO:0000313" key="13">
    <source>
        <dbReference type="EMBL" id="AKZ64783.1"/>
    </source>
</evidence>
<evidence type="ECO:0000256" key="8">
    <source>
        <dbReference type="ARBA" id="ARBA00023277"/>
    </source>
</evidence>
<dbReference type="PANTHER" id="PTHR43661">
    <property type="entry name" value="D-XYLONATE DEHYDRATASE"/>
    <property type="match status" value="1"/>
</dbReference>
<feature type="binding site" evidence="9">
    <location>
        <position position="156"/>
    </location>
    <ligand>
        <name>[4Fe-4S] cluster</name>
        <dbReference type="ChEBI" id="CHEBI:49883"/>
    </ligand>
</feature>
<evidence type="ECO:0000256" key="6">
    <source>
        <dbReference type="ARBA" id="ARBA00023064"/>
    </source>
</evidence>
<keyword evidence="5 9" id="KW-0411">Iron-sulfur</keyword>
<evidence type="ECO:0000256" key="4">
    <source>
        <dbReference type="ARBA" id="ARBA00023004"/>
    </source>
</evidence>
<dbReference type="Pfam" id="PF24877">
    <property type="entry name" value="ILV_EDD_C"/>
    <property type="match status" value="1"/>
</dbReference>
<evidence type="ECO:0000259" key="11">
    <source>
        <dbReference type="Pfam" id="PF00920"/>
    </source>
</evidence>
<comment type="pathway">
    <text evidence="9">Carbohydrate metabolism; Entner-Doudoroff pathway.</text>
</comment>
<feature type="domain" description="Dihydroxy-acid/6-phosphogluconate dehydratase N-terminal" evidence="11">
    <location>
        <begin position="68"/>
        <end position="381"/>
    </location>
</feature>
<evidence type="ECO:0000256" key="2">
    <source>
        <dbReference type="ARBA" id="ARBA00022485"/>
    </source>
</evidence>
<dbReference type="InterPro" id="IPR020558">
    <property type="entry name" value="DiOHA_6PGluconate_deHydtase_CS"/>
</dbReference>
<dbReference type="Gene3D" id="3.50.30.80">
    <property type="entry name" value="IlvD/EDD C-terminal domain-like"/>
    <property type="match status" value="1"/>
</dbReference>
<dbReference type="InterPro" id="IPR042096">
    <property type="entry name" value="Dihydro-acid_dehy_C"/>
</dbReference>
<dbReference type="EMBL" id="CP011409">
    <property type="protein sequence ID" value="AKZ64783.1"/>
    <property type="molecule type" value="Genomic_DNA"/>
</dbReference>
<organism evidence="13 14">
    <name type="scientific">Herbaspirillum hiltneri N3</name>
    <dbReference type="NCBI Taxonomy" id="1262470"/>
    <lineage>
        <taxon>Bacteria</taxon>
        <taxon>Pseudomonadati</taxon>
        <taxon>Pseudomonadota</taxon>
        <taxon>Betaproteobacteria</taxon>
        <taxon>Burkholderiales</taxon>
        <taxon>Oxalobacteraceae</taxon>
        <taxon>Herbaspirillum</taxon>
    </lineage>
</organism>
<reference evidence="14" key="1">
    <citation type="journal article" date="2015" name="Genome Announc.">
        <title>Complete Genome Sequence of Herbaspirillum hiltneri N3 (DSM 17495), Isolated from Surface-Sterilized Wheat Roots.</title>
        <authorList>
            <person name="Guizelini D."/>
            <person name="Saizaki P.M."/>
            <person name="Coimbra N.A."/>
            <person name="Weiss V.A."/>
            <person name="Faoro H."/>
            <person name="Sfeir M.Z."/>
            <person name="Baura V.A."/>
            <person name="Monteiro R.A."/>
            <person name="Chubatsu L.S."/>
            <person name="Souza E.M."/>
            <person name="Cruz L.M."/>
            <person name="Pedrosa F.O."/>
            <person name="Raittz R.T."/>
            <person name="Marchaukoski J.N."/>
            <person name="Steffens M.B."/>
        </authorList>
    </citation>
    <scope>NUCLEOTIDE SEQUENCE [LARGE SCALE GENOMIC DNA]</scope>
    <source>
        <strain evidence="14">N3</strain>
    </source>
</reference>
<keyword evidence="6 9" id="KW-0311">Gluconate utilization</keyword>
<dbReference type="Pfam" id="PF00920">
    <property type="entry name" value="ILVD_EDD_N"/>
    <property type="match status" value="1"/>
</dbReference>
<protein>
    <recommendedName>
        <fullName evidence="9 10">Phosphogluconate dehydratase</fullName>
        <ecNumber evidence="9 10">4.2.1.12</ecNumber>
    </recommendedName>
</protein>
<evidence type="ECO:0000256" key="9">
    <source>
        <dbReference type="HAMAP-Rule" id="MF_02094"/>
    </source>
</evidence>
<dbReference type="InterPro" id="IPR056740">
    <property type="entry name" value="ILV_EDD_C"/>
</dbReference>
<dbReference type="PROSITE" id="PS00886">
    <property type="entry name" value="ILVD_EDD_1"/>
    <property type="match status" value="1"/>
</dbReference>
<evidence type="ECO:0000256" key="5">
    <source>
        <dbReference type="ARBA" id="ARBA00023014"/>
    </source>
</evidence>
<evidence type="ECO:0000256" key="10">
    <source>
        <dbReference type="NCBIfam" id="TIGR01196"/>
    </source>
</evidence>
<keyword evidence="7 9" id="KW-0456">Lyase</keyword>
<dbReference type="InterPro" id="IPR004786">
    <property type="entry name" value="6-phosphgluc_deHydtase"/>
</dbReference>
<dbReference type="PROSITE" id="PS00887">
    <property type="entry name" value="ILVD_EDD_2"/>
    <property type="match status" value="1"/>
</dbReference>
<evidence type="ECO:0000256" key="1">
    <source>
        <dbReference type="ARBA" id="ARBA00006486"/>
    </source>
</evidence>
<keyword evidence="14" id="KW-1185">Reference proteome</keyword>
<comment type="function">
    <text evidence="9">Catalyzes the dehydration of 6-phospho-D-gluconate to 2-dehydro-3-deoxy-6-phospho-D-gluconate.</text>
</comment>
<gene>
    <name evidence="9" type="primary">edd</name>
    <name evidence="13" type="ORF">F506_20915</name>
</gene>
<dbReference type="RefSeq" id="WP_053200629.1">
    <property type="nucleotide sequence ID" value="NZ_CP011409.1"/>
</dbReference>
<comment type="catalytic activity">
    <reaction evidence="9">
        <text>6-phospho-D-gluconate = 2-dehydro-3-deoxy-6-phospho-D-gluconate + H2O</text>
        <dbReference type="Rhea" id="RHEA:17277"/>
        <dbReference type="ChEBI" id="CHEBI:15377"/>
        <dbReference type="ChEBI" id="CHEBI:57569"/>
        <dbReference type="ChEBI" id="CHEBI:58759"/>
        <dbReference type="EC" id="4.2.1.12"/>
    </reaction>
</comment>
<dbReference type="EC" id="4.2.1.12" evidence="9 10"/>
<keyword evidence="8 9" id="KW-0119">Carbohydrate metabolism</keyword>
<feature type="binding site" evidence="9">
    <location>
        <position position="223"/>
    </location>
    <ligand>
        <name>[4Fe-4S] cluster</name>
        <dbReference type="ChEBI" id="CHEBI:49883"/>
    </ligand>
</feature>
<evidence type="ECO:0000259" key="12">
    <source>
        <dbReference type="Pfam" id="PF24877"/>
    </source>
</evidence>
<keyword evidence="2 9" id="KW-0004">4Fe-4S</keyword>
<keyword evidence="3 9" id="KW-0479">Metal-binding</keyword>
<dbReference type="NCBIfam" id="TIGR01196">
    <property type="entry name" value="edd"/>
    <property type="match status" value="1"/>
</dbReference>
<dbReference type="InterPro" id="IPR000581">
    <property type="entry name" value="ILV_EDD_N"/>
</dbReference>
<dbReference type="SUPFAM" id="SSF143975">
    <property type="entry name" value="IlvD/EDD N-terminal domain-like"/>
    <property type="match status" value="1"/>
</dbReference>
<comment type="similarity">
    <text evidence="1 9">Belongs to the IlvD/Edd family.</text>
</comment>
<dbReference type="Proteomes" id="UP000063429">
    <property type="component" value="Chromosome"/>
</dbReference>
<feature type="domain" description="Dihydroxy-acid/6-phosphogluconate dehydratase C-terminal" evidence="12">
    <location>
        <begin position="409"/>
        <end position="600"/>
    </location>
</feature>
<dbReference type="InterPro" id="IPR037237">
    <property type="entry name" value="IlvD/EDD_N"/>
</dbReference>
<comment type="cofactor">
    <cofactor evidence="9">
        <name>[4Fe-4S] cluster</name>
        <dbReference type="ChEBI" id="CHEBI:49883"/>
    </cofactor>
    <text evidence="9">Binds 1 [4Fe-4S] cluster.</text>
</comment>
<name>A0ABM5V5U3_9BURK</name>
<dbReference type="HAMAP" id="MF_02094">
    <property type="entry name" value="Edd"/>
    <property type="match status" value="1"/>
</dbReference>
<dbReference type="SUPFAM" id="SSF52016">
    <property type="entry name" value="LeuD/IlvD-like"/>
    <property type="match status" value="1"/>
</dbReference>
<dbReference type="PANTHER" id="PTHR43661:SF1">
    <property type="entry name" value="PHOSPHOGLUCONATE DEHYDRATASE"/>
    <property type="match status" value="1"/>
</dbReference>
<keyword evidence="4 9" id="KW-0408">Iron</keyword>
<accession>A0ABM5V5U3</accession>